<name>A0ABD2YJ90_9GENT</name>
<protein>
    <submittedName>
        <fullName evidence="1">Uncharacterized protein</fullName>
    </submittedName>
</protein>
<dbReference type="AlphaFoldDB" id="A0ABD2YJ90"/>
<evidence type="ECO:0000313" key="1">
    <source>
        <dbReference type="EMBL" id="KAL3507462.1"/>
    </source>
</evidence>
<accession>A0ABD2YJ90</accession>
<reference evidence="1 2" key="1">
    <citation type="submission" date="2024-11" db="EMBL/GenBank/DDBJ databases">
        <title>A near-complete genome assembly of Cinchona calisaya.</title>
        <authorList>
            <person name="Lian D.C."/>
            <person name="Zhao X.W."/>
            <person name="Wei L."/>
        </authorList>
    </citation>
    <scope>NUCLEOTIDE SEQUENCE [LARGE SCALE GENOMIC DNA]</scope>
    <source>
        <tissue evidence="1">Nenye</tissue>
    </source>
</reference>
<organism evidence="1 2">
    <name type="scientific">Cinchona calisaya</name>
    <dbReference type="NCBI Taxonomy" id="153742"/>
    <lineage>
        <taxon>Eukaryota</taxon>
        <taxon>Viridiplantae</taxon>
        <taxon>Streptophyta</taxon>
        <taxon>Embryophyta</taxon>
        <taxon>Tracheophyta</taxon>
        <taxon>Spermatophyta</taxon>
        <taxon>Magnoliopsida</taxon>
        <taxon>eudicotyledons</taxon>
        <taxon>Gunneridae</taxon>
        <taxon>Pentapetalae</taxon>
        <taxon>asterids</taxon>
        <taxon>lamiids</taxon>
        <taxon>Gentianales</taxon>
        <taxon>Rubiaceae</taxon>
        <taxon>Cinchonoideae</taxon>
        <taxon>Cinchoneae</taxon>
        <taxon>Cinchona</taxon>
    </lineage>
</organism>
<keyword evidence="2" id="KW-1185">Reference proteome</keyword>
<sequence length="161" mass="17606">MLKIYSCSDLTQFLDINNKYDCHLVGFGGSLETLIVGKCSGLESISIPSIAGSGLRVRNHIGKPMERICEADGCGIDFSRLRALEKAASKMILVDYWIFVHEANADYKGYAMFALAQEGHCRPREVLQGTDSTSVLLEYLAVATGLALLIPNLCWAPKAFS</sequence>
<gene>
    <name evidence="1" type="ORF">ACH5RR_032844</name>
</gene>
<evidence type="ECO:0000313" key="2">
    <source>
        <dbReference type="Proteomes" id="UP001630127"/>
    </source>
</evidence>
<dbReference type="EMBL" id="JBJUIK010000013">
    <property type="protein sequence ID" value="KAL3507462.1"/>
    <property type="molecule type" value="Genomic_DNA"/>
</dbReference>
<dbReference type="Proteomes" id="UP001630127">
    <property type="component" value="Unassembled WGS sequence"/>
</dbReference>
<comment type="caution">
    <text evidence="1">The sequence shown here is derived from an EMBL/GenBank/DDBJ whole genome shotgun (WGS) entry which is preliminary data.</text>
</comment>
<proteinExistence type="predicted"/>